<feature type="chain" id="PRO_5013177183" evidence="1">
    <location>
        <begin position="17"/>
        <end position="275"/>
    </location>
</feature>
<dbReference type="RefSeq" id="XP_040672924.1">
    <property type="nucleotide sequence ID" value="XM_040813571.1"/>
</dbReference>
<dbReference type="VEuPathDB" id="FungiDB:ASPVEDRAFT_46531"/>
<dbReference type="InterPro" id="IPR049511">
    <property type="entry name" value="PGH-like_rpt"/>
</dbReference>
<evidence type="ECO:0000256" key="1">
    <source>
        <dbReference type="SAM" id="SignalP"/>
    </source>
</evidence>
<keyword evidence="1" id="KW-0732">Signal</keyword>
<organism evidence="2 3">
    <name type="scientific">Aspergillus versicolor CBS 583.65</name>
    <dbReference type="NCBI Taxonomy" id="1036611"/>
    <lineage>
        <taxon>Eukaryota</taxon>
        <taxon>Fungi</taxon>
        <taxon>Dikarya</taxon>
        <taxon>Ascomycota</taxon>
        <taxon>Pezizomycotina</taxon>
        <taxon>Eurotiomycetes</taxon>
        <taxon>Eurotiomycetidae</taxon>
        <taxon>Eurotiales</taxon>
        <taxon>Aspergillaceae</taxon>
        <taxon>Aspergillus</taxon>
        <taxon>Aspergillus subgen. Nidulantes</taxon>
    </lineage>
</organism>
<protein>
    <submittedName>
        <fullName evidence="2">Uncharacterized protein</fullName>
    </submittedName>
</protein>
<name>A0A1L9Q0F9_ASPVE</name>
<reference evidence="3" key="1">
    <citation type="journal article" date="2017" name="Genome Biol.">
        <title>Comparative genomics reveals high biological diversity and specific adaptations in the industrially and medically important fungal genus Aspergillus.</title>
        <authorList>
            <person name="de Vries R.P."/>
            <person name="Riley R."/>
            <person name="Wiebenga A."/>
            <person name="Aguilar-Osorio G."/>
            <person name="Amillis S."/>
            <person name="Uchima C.A."/>
            <person name="Anderluh G."/>
            <person name="Asadollahi M."/>
            <person name="Askin M."/>
            <person name="Barry K."/>
            <person name="Battaglia E."/>
            <person name="Bayram O."/>
            <person name="Benocci T."/>
            <person name="Braus-Stromeyer S.A."/>
            <person name="Caldana C."/>
            <person name="Canovas D."/>
            <person name="Cerqueira G.C."/>
            <person name="Chen F."/>
            <person name="Chen W."/>
            <person name="Choi C."/>
            <person name="Clum A."/>
            <person name="Dos Santos R.A."/>
            <person name="Damasio A.R."/>
            <person name="Diallinas G."/>
            <person name="Emri T."/>
            <person name="Fekete E."/>
            <person name="Flipphi M."/>
            <person name="Freyberg S."/>
            <person name="Gallo A."/>
            <person name="Gournas C."/>
            <person name="Habgood R."/>
            <person name="Hainaut M."/>
            <person name="Harispe M.L."/>
            <person name="Henrissat B."/>
            <person name="Hilden K.S."/>
            <person name="Hope R."/>
            <person name="Hossain A."/>
            <person name="Karabika E."/>
            <person name="Karaffa L."/>
            <person name="Karanyi Z."/>
            <person name="Krasevec N."/>
            <person name="Kuo A."/>
            <person name="Kusch H."/>
            <person name="LaButti K."/>
            <person name="Lagendijk E.L."/>
            <person name="Lapidus A."/>
            <person name="Levasseur A."/>
            <person name="Lindquist E."/>
            <person name="Lipzen A."/>
            <person name="Logrieco A.F."/>
            <person name="MacCabe A."/>
            <person name="Maekelae M.R."/>
            <person name="Malavazi I."/>
            <person name="Melin P."/>
            <person name="Meyer V."/>
            <person name="Mielnichuk N."/>
            <person name="Miskei M."/>
            <person name="Molnar A.P."/>
            <person name="Mule G."/>
            <person name="Ngan C.Y."/>
            <person name="Orejas M."/>
            <person name="Orosz E."/>
            <person name="Ouedraogo J.P."/>
            <person name="Overkamp K.M."/>
            <person name="Park H.-S."/>
            <person name="Perrone G."/>
            <person name="Piumi F."/>
            <person name="Punt P.J."/>
            <person name="Ram A.F."/>
            <person name="Ramon A."/>
            <person name="Rauscher S."/>
            <person name="Record E."/>
            <person name="Riano-Pachon D.M."/>
            <person name="Robert V."/>
            <person name="Roehrig J."/>
            <person name="Ruller R."/>
            <person name="Salamov A."/>
            <person name="Salih N.S."/>
            <person name="Samson R.A."/>
            <person name="Sandor E."/>
            <person name="Sanguinetti M."/>
            <person name="Schuetze T."/>
            <person name="Sepcic K."/>
            <person name="Shelest E."/>
            <person name="Sherlock G."/>
            <person name="Sophianopoulou V."/>
            <person name="Squina F.M."/>
            <person name="Sun H."/>
            <person name="Susca A."/>
            <person name="Todd R.B."/>
            <person name="Tsang A."/>
            <person name="Unkles S.E."/>
            <person name="van de Wiele N."/>
            <person name="van Rossen-Uffink D."/>
            <person name="Oliveira J.V."/>
            <person name="Vesth T.C."/>
            <person name="Visser J."/>
            <person name="Yu J.-H."/>
            <person name="Zhou M."/>
            <person name="Andersen M.R."/>
            <person name="Archer D.B."/>
            <person name="Baker S.E."/>
            <person name="Benoit I."/>
            <person name="Brakhage A.A."/>
            <person name="Braus G.H."/>
            <person name="Fischer R."/>
            <person name="Frisvad J.C."/>
            <person name="Goldman G.H."/>
            <person name="Houbraken J."/>
            <person name="Oakley B."/>
            <person name="Pocsi I."/>
            <person name="Scazzocchio C."/>
            <person name="Seiboth B."/>
            <person name="vanKuyk P.A."/>
            <person name="Wortman J."/>
            <person name="Dyer P.S."/>
            <person name="Grigoriev I.V."/>
        </authorList>
    </citation>
    <scope>NUCLEOTIDE SEQUENCE [LARGE SCALE GENOMIC DNA]</scope>
    <source>
        <strain evidence="3">CBS 583.65</strain>
    </source>
</reference>
<dbReference type="STRING" id="1036611.A0A1L9Q0F9"/>
<accession>A0A1L9Q0F9</accession>
<evidence type="ECO:0000313" key="2">
    <source>
        <dbReference type="EMBL" id="OJJ07162.1"/>
    </source>
</evidence>
<dbReference type="Pfam" id="PF17660">
    <property type="entry name" value="BTRD1"/>
    <property type="match status" value="5"/>
</dbReference>
<sequence>MKFLLLATALASAAFAKVPEWHAHYRMNTADYQSTFDSYLSQGFKVNSVSGYERDGEPNYAAIFEKNEAGVAWWSHTRMSSAAYQQKFDKYVGQGYRLRQVNGYNVAGETYYAAVWDKTPSGPWVSRHGMDEEGLKKYFEQYVDKEGYRLVHASGYEVKGEARYAAIWEKTGEEDVKWASWVDMSADGLQKRFDDYLKDGYRLTDVAGYAVKDTVYYAGVWDNSTSGAWEARSGMDSPGFQKNFDKFKADGYVIDVLNGYDTPAGDRYAAIWSKH</sequence>
<gene>
    <name evidence="2" type="ORF">ASPVEDRAFT_46531</name>
</gene>
<dbReference type="EMBL" id="KV878136">
    <property type="protein sequence ID" value="OJJ07162.1"/>
    <property type="molecule type" value="Genomic_DNA"/>
</dbReference>
<dbReference type="OrthoDB" id="5946976at2759"/>
<proteinExistence type="predicted"/>
<dbReference type="GeneID" id="63729082"/>
<dbReference type="AlphaFoldDB" id="A0A1L9Q0F9"/>
<keyword evidence="3" id="KW-1185">Reference proteome</keyword>
<dbReference type="Proteomes" id="UP000184073">
    <property type="component" value="Unassembled WGS sequence"/>
</dbReference>
<feature type="signal peptide" evidence="1">
    <location>
        <begin position="1"/>
        <end position="16"/>
    </location>
</feature>
<evidence type="ECO:0000313" key="3">
    <source>
        <dbReference type="Proteomes" id="UP000184073"/>
    </source>
</evidence>